<evidence type="ECO:0000313" key="3">
    <source>
        <dbReference type="Proteomes" id="UP001059480"/>
    </source>
</evidence>
<keyword evidence="3" id="KW-1185">Reference proteome</keyword>
<feature type="signal peptide" evidence="1">
    <location>
        <begin position="1"/>
        <end position="27"/>
    </location>
</feature>
<protein>
    <submittedName>
        <fullName evidence="2">DUF1002 domain-containing protein</fullName>
    </submittedName>
</protein>
<proteinExistence type="predicted"/>
<dbReference type="Pfam" id="PF06207">
    <property type="entry name" value="DUF1002"/>
    <property type="match status" value="1"/>
</dbReference>
<dbReference type="EMBL" id="JANHNZ010000001">
    <property type="protein sequence ID" value="MCQ9209259.1"/>
    <property type="molecule type" value="Genomic_DNA"/>
</dbReference>
<keyword evidence="1" id="KW-0732">Signal</keyword>
<dbReference type="InterPro" id="IPR009343">
    <property type="entry name" value="DUF1002"/>
</dbReference>
<comment type="caution">
    <text evidence="2">The sequence shown here is derived from an EMBL/GenBank/DDBJ whole genome shotgun (WGS) entry which is preliminary data.</text>
</comment>
<reference evidence="2" key="1">
    <citation type="submission" date="2022-07" db="EMBL/GenBank/DDBJ databases">
        <authorList>
            <person name="Jung M.-Y."/>
            <person name="Lee M."/>
        </authorList>
    </citation>
    <scope>NUCLEOTIDE SEQUENCE</scope>
    <source>
        <strain evidence="2">S8</strain>
    </source>
</reference>
<reference evidence="2" key="2">
    <citation type="journal article" date="2023" name="Curr. Microbiol.">
        <title>Granulicatella seriolae sp. nov., a Novel Facultative Anaerobe Isolated from Yellowtail Marine Fish.</title>
        <authorList>
            <person name="Lee M."/>
            <person name="Choi Y.J."/>
            <person name="Farooq A."/>
            <person name="Jeong J.B."/>
            <person name="Jung M.Y."/>
        </authorList>
    </citation>
    <scope>NUCLEOTIDE SEQUENCE</scope>
    <source>
        <strain evidence="2">S8</strain>
    </source>
</reference>
<organism evidence="2 3">
    <name type="scientific">Granulicatella seriolae</name>
    <dbReference type="NCBI Taxonomy" id="2967226"/>
    <lineage>
        <taxon>Bacteria</taxon>
        <taxon>Bacillati</taxon>
        <taxon>Bacillota</taxon>
        <taxon>Bacilli</taxon>
        <taxon>Lactobacillales</taxon>
        <taxon>Carnobacteriaceae</taxon>
        <taxon>Granulicatella</taxon>
    </lineage>
</organism>
<reference evidence="2" key="3">
    <citation type="journal article" date="2023" name="Microbiol. Resour. Announc.">
        <title>Draft Genome Sequence of Granulicatella sp. Strain S8, Isolated from a Marine Fish, Seriola quinqueradiata.</title>
        <authorList>
            <person name="Lee M."/>
            <person name="Farooq A."/>
            <person name="Jeong J.B."/>
            <person name="Jung M.Y."/>
        </authorList>
    </citation>
    <scope>NUCLEOTIDE SEQUENCE</scope>
    <source>
        <strain evidence="2">S8</strain>
    </source>
</reference>
<dbReference type="Proteomes" id="UP001059480">
    <property type="component" value="Unassembled WGS sequence"/>
</dbReference>
<name>A0ABT1WL55_9LACT</name>
<gene>
    <name evidence="2" type="ORF">NPA36_01585</name>
</gene>
<evidence type="ECO:0000313" key="2">
    <source>
        <dbReference type="EMBL" id="MCQ9209259.1"/>
    </source>
</evidence>
<feature type="chain" id="PRO_5045208708" evidence="1">
    <location>
        <begin position="28"/>
        <end position="319"/>
    </location>
</feature>
<accession>A0ABT1WL55</accession>
<evidence type="ECO:0000256" key="1">
    <source>
        <dbReference type="SAM" id="SignalP"/>
    </source>
</evidence>
<sequence length="319" mass="34583">MKLFKKFALTLTALGVASLGLANTVFAIDTTVINEKWGKPIVVYGGGLSDQQADQTAKLLKISNKENVNVEVATGQDLIKFLGSGDGNSSSMISSVLVQKQDPGKGVDVQILTPDNITLITAQQYANAAITAGVTDAKIEVASISKVTGESALTGVYKAFEANGETLDTSRTEVAQEELETTNKISQENAKTEGFDPARLDQAMIEIKQALADLKTQTDKLATKEDIERIVNEALANNKLQSVVSQENINQIVNFASNYQQTSAIDSNQVKEQLNQLSQTVTQKFGELVNRAQNEGWLDKIGQFFQQLFESIKNLFSGQ</sequence>